<keyword evidence="4" id="KW-0732">Signal</keyword>
<feature type="domain" description="CzcB-like barrel-sandwich hybrid" evidence="6">
    <location>
        <begin position="77"/>
        <end position="221"/>
    </location>
</feature>
<dbReference type="RefSeq" id="WP_207153648.1">
    <property type="nucleotide sequence ID" value="NZ_AP024484.1"/>
</dbReference>
<dbReference type="PROSITE" id="PS51257">
    <property type="entry name" value="PROKAR_LIPOPROTEIN"/>
    <property type="match status" value="1"/>
</dbReference>
<evidence type="ECO:0000256" key="2">
    <source>
        <dbReference type="ARBA" id="ARBA00022448"/>
    </source>
</evidence>
<feature type="compositionally biased region" description="Basic and acidic residues" evidence="3">
    <location>
        <begin position="23"/>
        <end position="39"/>
    </location>
</feature>
<comment type="similarity">
    <text evidence="1">Belongs to the membrane fusion protein (MFP) (TC 8.A.1) family.</text>
</comment>
<feature type="domain" description="CusB-like beta-barrel" evidence="5">
    <location>
        <begin position="230"/>
        <end position="297"/>
    </location>
</feature>
<gene>
    <name evidence="7" type="ORF">prwr041_19480</name>
</gene>
<evidence type="ECO:0008006" key="9">
    <source>
        <dbReference type="Google" id="ProtNLM"/>
    </source>
</evidence>
<sequence>MKKVSKYIVMLFVVAALASCGSGKKDNMNDKSKTEASDKEEADDEESADADPAPDLSKTNNIVRMTGKLGLDPQNRADISPIAGGVVRRILTREGYRVGRGQVVAYIENTEIVALQRQYIASVSERSAARLELNRQQTLTSQGAGVQKTLQQAEASYAIANASVLGIGRQLKQLGVNPSSVSLGRITTLIPVRSPISGIVGKINISMGSYVDMTTSLMTVVNNVNLHCDMKAFEKDLPKVRIGQVVNVSLTNNPMVKFRARIYDINSTFDDGSKSVTVHAKIIKQPASKLLPDMFVTGVVE</sequence>
<dbReference type="SUPFAM" id="SSF111369">
    <property type="entry name" value="HlyD-like secretion proteins"/>
    <property type="match status" value="1"/>
</dbReference>
<dbReference type="Proteomes" id="UP001319045">
    <property type="component" value="Chromosome"/>
</dbReference>
<feature type="chain" id="PRO_5045310495" description="Efflux RND transporter periplasmic adaptor subunit" evidence="4">
    <location>
        <begin position="19"/>
        <end position="301"/>
    </location>
</feature>
<dbReference type="PANTHER" id="PTHR30097:SF4">
    <property type="entry name" value="SLR6042 PROTEIN"/>
    <property type="match status" value="1"/>
</dbReference>
<evidence type="ECO:0000259" key="5">
    <source>
        <dbReference type="Pfam" id="PF25954"/>
    </source>
</evidence>
<name>A0ABM7P035_9BACT</name>
<dbReference type="Pfam" id="PF25954">
    <property type="entry name" value="Beta-barrel_RND_2"/>
    <property type="match status" value="1"/>
</dbReference>
<accession>A0ABM7P035</accession>
<dbReference type="Pfam" id="PF25973">
    <property type="entry name" value="BSH_CzcB"/>
    <property type="match status" value="1"/>
</dbReference>
<dbReference type="EMBL" id="AP024484">
    <property type="protein sequence ID" value="BCS86055.1"/>
    <property type="molecule type" value="Genomic_DNA"/>
</dbReference>
<evidence type="ECO:0000313" key="7">
    <source>
        <dbReference type="EMBL" id="BCS86055.1"/>
    </source>
</evidence>
<dbReference type="InterPro" id="IPR006143">
    <property type="entry name" value="RND_pump_MFP"/>
</dbReference>
<dbReference type="InterPro" id="IPR058647">
    <property type="entry name" value="BSH_CzcB-like"/>
</dbReference>
<dbReference type="InterPro" id="IPR058792">
    <property type="entry name" value="Beta-barrel_RND_2"/>
</dbReference>
<evidence type="ECO:0000313" key="8">
    <source>
        <dbReference type="Proteomes" id="UP001319045"/>
    </source>
</evidence>
<feature type="region of interest" description="Disordered" evidence="3">
    <location>
        <begin position="23"/>
        <end position="59"/>
    </location>
</feature>
<evidence type="ECO:0000256" key="3">
    <source>
        <dbReference type="SAM" id="MobiDB-lite"/>
    </source>
</evidence>
<keyword evidence="8" id="KW-1185">Reference proteome</keyword>
<keyword evidence="2" id="KW-0813">Transport</keyword>
<feature type="compositionally biased region" description="Acidic residues" evidence="3">
    <location>
        <begin position="40"/>
        <end position="49"/>
    </location>
</feature>
<dbReference type="Gene3D" id="2.40.50.100">
    <property type="match status" value="1"/>
</dbReference>
<reference evidence="7 8" key="1">
    <citation type="journal article" date="2022" name="Int. J. Syst. Evol. Microbiol.">
        <title>Prevotella herbatica sp. nov., a plant polysaccharide-decomposing anaerobic bacterium isolated from a methanogenic reactor.</title>
        <authorList>
            <person name="Uek A."/>
            <person name="Tonouchi A."/>
            <person name="Kaku N."/>
            <person name="Ueki K."/>
        </authorList>
    </citation>
    <scope>NUCLEOTIDE SEQUENCE [LARGE SCALE GENOMIC DNA]</scope>
    <source>
        <strain evidence="7 8">WR041</strain>
    </source>
</reference>
<organism evidence="7 8">
    <name type="scientific">Prevotella herbatica</name>
    <dbReference type="NCBI Taxonomy" id="2801997"/>
    <lineage>
        <taxon>Bacteria</taxon>
        <taxon>Pseudomonadati</taxon>
        <taxon>Bacteroidota</taxon>
        <taxon>Bacteroidia</taxon>
        <taxon>Bacteroidales</taxon>
        <taxon>Prevotellaceae</taxon>
        <taxon>Prevotella</taxon>
    </lineage>
</organism>
<evidence type="ECO:0000256" key="4">
    <source>
        <dbReference type="SAM" id="SignalP"/>
    </source>
</evidence>
<proteinExistence type="inferred from homology"/>
<dbReference type="Gene3D" id="2.40.30.170">
    <property type="match status" value="1"/>
</dbReference>
<dbReference type="NCBIfam" id="TIGR01730">
    <property type="entry name" value="RND_mfp"/>
    <property type="match status" value="1"/>
</dbReference>
<evidence type="ECO:0000256" key="1">
    <source>
        <dbReference type="ARBA" id="ARBA00009477"/>
    </source>
</evidence>
<protein>
    <recommendedName>
        <fullName evidence="9">Efflux RND transporter periplasmic adaptor subunit</fullName>
    </recommendedName>
</protein>
<dbReference type="InterPro" id="IPR051909">
    <property type="entry name" value="MFP_Cation_Efflux"/>
</dbReference>
<feature type="signal peptide" evidence="4">
    <location>
        <begin position="1"/>
        <end position="18"/>
    </location>
</feature>
<dbReference type="PANTHER" id="PTHR30097">
    <property type="entry name" value="CATION EFFLUX SYSTEM PROTEIN CUSB"/>
    <property type="match status" value="1"/>
</dbReference>
<evidence type="ECO:0000259" key="6">
    <source>
        <dbReference type="Pfam" id="PF25973"/>
    </source>
</evidence>
<dbReference type="Gene3D" id="1.10.287.470">
    <property type="entry name" value="Helix hairpin bin"/>
    <property type="match status" value="1"/>
</dbReference>